<sequence length="296" mass="31135">MGRVNRLMERRVLRRAADQALLTSLGSAPLTQPGGAPDRDFEYTHTVAEPVATTATVAHDPITEPIRVIQAESPALDTVDEPDVEDPIPAPADPVDIYDLVPDHPDQFAAEEPGRYDAERSAPTPPPLSTRALDETAMVYPAVGMAIPAYRPQPWYRAKPAAAAAAAVVIAGLVAGSWLMFRSPSTSAERSTIEAPTSAPPAPSKPAPTAASASKPAPPPPAPPPPPPPPEPTKSAPQRQYSEPRYSRPSPTSKPRVDVTRAPMSVAPVPKPVPGSKSSTPGDTPGGRRRGCFGFC</sequence>
<evidence type="ECO:0000256" key="1">
    <source>
        <dbReference type="SAM" id="MobiDB-lite"/>
    </source>
</evidence>
<evidence type="ECO:0000313" key="3">
    <source>
        <dbReference type="Proteomes" id="UP000465302"/>
    </source>
</evidence>
<feature type="compositionally biased region" description="Basic residues" evidence="1">
    <location>
        <begin position="287"/>
        <end position="296"/>
    </location>
</feature>
<dbReference type="Proteomes" id="UP000465302">
    <property type="component" value="Unassembled WGS sequence"/>
</dbReference>
<dbReference type="AlphaFoldDB" id="A0A7I9VTB4"/>
<reference evidence="2 3" key="1">
    <citation type="journal article" date="2019" name="Emerg. Microbes Infect.">
        <title>Comprehensive subspecies identification of 175 nontuberculous mycobacteria species based on 7547 genomic profiles.</title>
        <authorList>
            <person name="Matsumoto Y."/>
            <person name="Kinjo T."/>
            <person name="Motooka D."/>
            <person name="Nabeya D."/>
            <person name="Jung N."/>
            <person name="Uechi K."/>
            <person name="Horii T."/>
            <person name="Iida T."/>
            <person name="Fujita J."/>
            <person name="Nakamura S."/>
        </authorList>
    </citation>
    <scope>NUCLEOTIDE SEQUENCE [LARGE SCALE GENOMIC DNA]</scope>
    <source>
        <strain evidence="2 3">JCM 6377</strain>
    </source>
</reference>
<feature type="region of interest" description="Disordered" evidence="1">
    <location>
        <begin position="107"/>
        <end position="130"/>
    </location>
</feature>
<feature type="compositionally biased region" description="Pro residues" evidence="1">
    <location>
        <begin position="216"/>
        <end position="232"/>
    </location>
</feature>
<feature type="region of interest" description="Disordered" evidence="1">
    <location>
        <begin position="189"/>
        <end position="296"/>
    </location>
</feature>
<gene>
    <name evidence="2" type="ORF">MAGR_01160</name>
</gene>
<name>A0A7I9VTB4_MYCAG</name>
<evidence type="ECO:0000313" key="2">
    <source>
        <dbReference type="EMBL" id="GFG48675.1"/>
    </source>
</evidence>
<protein>
    <submittedName>
        <fullName evidence="2">Uncharacterized protein</fullName>
    </submittedName>
</protein>
<organism evidence="2 3">
    <name type="scientific">Mycolicibacterium agri</name>
    <name type="common">Mycobacterium agri</name>
    <dbReference type="NCBI Taxonomy" id="36811"/>
    <lineage>
        <taxon>Bacteria</taxon>
        <taxon>Bacillati</taxon>
        <taxon>Actinomycetota</taxon>
        <taxon>Actinomycetes</taxon>
        <taxon>Mycobacteriales</taxon>
        <taxon>Mycobacteriaceae</taxon>
        <taxon>Mycolicibacterium</taxon>
    </lineage>
</organism>
<proteinExistence type="predicted"/>
<dbReference type="EMBL" id="BLKS01000001">
    <property type="protein sequence ID" value="GFG48675.1"/>
    <property type="molecule type" value="Genomic_DNA"/>
</dbReference>
<accession>A0A7I9VTB4</accession>
<comment type="caution">
    <text evidence="2">The sequence shown here is derived from an EMBL/GenBank/DDBJ whole genome shotgun (WGS) entry which is preliminary data.</text>
</comment>
<dbReference type="RefSeq" id="WP_163700227.1">
    <property type="nucleotide sequence ID" value="NZ_BLKS01000001.1"/>
</dbReference>
<feature type="compositionally biased region" description="Basic and acidic residues" evidence="1">
    <location>
        <begin position="107"/>
        <end position="120"/>
    </location>
</feature>